<organism evidence="8 9">
    <name type="scientific">Kitasatospora saccharophila</name>
    <dbReference type="NCBI Taxonomy" id="407973"/>
    <lineage>
        <taxon>Bacteria</taxon>
        <taxon>Bacillati</taxon>
        <taxon>Actinomycetota</taxon>
        <taxon>Actinomycetes</taxon>
        <taxon>Kitasatosporales</taxon>
        <taxon>Streptomycetaceae</taxon>
        <taxon>Kitasatospora</taxon>
    </lineage>
</organism>
<dbReference type="InterPro" id="IPR036259">
    <property type="entry name" value="MFS_trans_sf"/>
</dbReference>
<feature type="transmembrane region" description="Helical" evidence="6">
    <location>
        <begin position="66"/>
        <end position="83"/>
    </location>
</feature>
<dbReference type="PROSITE" id="PS50850">
    <property type="entry name" value="MFS"/>
    <property type="match status" value="1"/>
</dbReference>
<feature type="transmembrane region" description="Helical" evidence="6">
    <location>
        <begin position="90"/>
        <end position="108"/>
    </location>
</feature>
<gene>
    <name evidence="8" type="ORF">GCM10009759_15340</name>
</gene>
<dbReference type="PANTHER" id="PTHR43124:SF10">
    <property type="entry name" value="PURINE EFFLUX PUMP PBUE"/>
    <property type="match status" value="1"/>
</dbReference>
<feature type="transmembrane region" description="Helical" evidence="6">
    <location>
        <begin position="351"/>
        <end position="372"/>
    </location>
</feature>
<protein>
    <submittedName>
        <fullName evidence="8">MFS transporter</fullName>
    </submittedName>
</protein>
<keyword evidence="3 6" id="KW-0812">Transmembrane</keyword>
<dbReference type="PANTHER" id="PTHR43124">
    <property type="entry name" value="PURINE EFFLUX PUMP PBUE"/>
    <property type="match status" value="1"/>
</dbReference>
<keyword evidence="9" id="KW-1185">Reference proteome</keyword>
<feature type="transmembrane region" description="Helical" evidence="6">
    <location>
        <begin position="312"/>
        <end position="330"/>
    </location>
</feature>
<sequence>MTEALKAPPAPTPAAPPAGAGLGLAAVLALGTFAVGTDAFVTAGFLPAMADSLHVSTSAAGQSVSLFAAGYALASPLLAVATARLPRRTLLVGALVLLALANALTALAPNYPALMGGRLLAALGAAAFTPTAGATAAALVRPERRGRALAVVIGGLTAATALGVPLGRVAAVGLGWRAALGAVAALTALCALAVRLTLPALPGTEPVPLRTRLAALRRPGVLTVLPLTVLGMTACYVPYSYSVPVLDAVGVSGRTAVVAALVLYGAGAVAGNLLAGRLADRRGPVRVLTAGYAAMAVSFAVLAALAAGHARAGIAAAGVLVFLWGASSWCQTPPQQLRLLSAAPEQGALLVSLNASGIYLGIGAGSVLGGLVLPLGAAAVYALAAVLALAAGVLLRTTARRAAGG</sequence>
<accession>A0ABN2WF67</accession>
<name>A0ABN2WF67_9ACTN</name>
<feature type="transmembrane region" description="Helical" evidence="6">
    <location>
        <begin position="120"/>
        <end position="140"/>
    </location>
</feature>
<evidence type="ECO:0000256" key="1">
    <source>
        <dbReference type="ARBA" id="ARBA00004651"/>
    </source>
</evidence>
<dbReference type="Pfam" id="PF07690">
    <property type="entry name" value="MFS_1"/>
    <property type="match status" value="1"/>
</dbReference>
<reference evidence="8 9" key="1">
    <citation type="journal article" date="2019" name="Int. J. Syst. Evol. Microbiol.">
        <title>The Global Catalogue of Microorganisms (GCM) 10K type strain sequencing project: providing services to taxonomists for standard genome sequencing and annotation.</title>
        <authorList>
            <consortium name="The Broad Institute Genomics Platform"/>
            <consortium name="The Broad Institute Genome Sequencing Center for Infectious Disease"/>
            <person name="Wu L."/>
            <person name="Ma J."/>
        </authorList>
    </citation>
    <scope>NUCLEOTIDE SEQUENCE [LARGE SCALE GENOMIC DNA]</scope>
    <source>
        <strain evidence="8 9">JCM 14559</strain>
    </source>
</reference>
<dbReference type="Gene3D" id="1.20.1250.20">
    <property type="entry name" value="MFS general substrate transporter like domains"/>
    <property type="match status" value="1"/>
</dbReference>
<evidence type="ECO:0000256" key="2">
    <source>
        <dbReference type="ARBA" id="ARBA00022475"/>
    </source>
</evidence>
<feature type="transmembrane region" description="Helical" evidence="6">
    <location>
        <begin position="21"/>
        <end position="46"/>
    </location>
</feature>
<evidence type="ECO:0000256" key="4">
    <source>
        <dbReference type="ARBA" id="ARBA00022989"/>
    </source>
</evidence>
<proteinExistence type="predicted"/>
<feature type="domain" description="Major facilitator superfamily (MFS) profile" evidence="7">
    <location>
        <begin position="24"/>
        <end position="400"/>
    </location>
</feature>
<evidence type="ECO:0000256" key="5">
    <source>
        <dbReference type="ARBA" id="ARBA00023136"/>
    </source>
</evidence>
<keyword evidence="5 6" id="KW-0472">Membrane</keyword>
<dbReference type="Proteomes" id="UP001500897">
    <property type="component" value="Unassembled WGS sequence"/>
</dbReference>
<evidence type="ECO:0000256" key="3">
    <source>
        <dbReference type="ARBA" id="ARBA00022692"/>
    </source>
</evidence>
<comment type="caution">
    <text evidence="8">The sequence shown here is derived from an EMBL/GenBank/DDBJ whole genome shotgun (WGS) entry which is preliminary data.</text>
</comment>
<keyword evidence="4 6" id="KW-1133">Transmembrane helix</keyword>
<evidence type="ECO:0000256" key="6">
    <source>
        <dbReference type="SAM" id="Phobius"/>
    </source>
</evidence>
<feature type="transmembrane region" description="Helical" evidence="6">
    <location>
        <begin position="287"/>
        <end position="306"/>
    </location>
</feature>
<dbReference type="CDD" id="cd17324">
    <property type="entry name" value="MFS_NepI_like"/>
    <property type="match status" value="1"/>
</dbReference>
<evidence type="ECO:0000259" key="7">
    <source>
        <dbReference type="PROSITE" id="PS50850"/>
    </source>
</evidence>
<dbReference type="InterPro" id="IPR020846">
    <property type="entry name" value="MFS_dom"/>
</dbReference>
<dbReference type="SUPFAM" id="SSF103473">
    <property type="entry name" value="MFS general substrate transporter"/>
    <property type="match status" value="1"/>
</dbReference>
<evidence type="ECO:0000313" key="9">
    <source>
        <dbReference type="Proteomes" id="UP001500897"/>
    </source>
</evidence>
<feature type="transmembrane region" description="Helical" evidence="6">
    <location>
        <begin position="378"/>
        <end position="395"/>
    </location>
</feature>
<comment type="subcellular location">
    <subcellularLocation>
        <location evidence="1">Cell membrane</location>
        <topology evidence="1">Multi-pass membrane protein</topology>
    </subcellularLocation>
</comment>
<feature type="transmembrane region" description="Helical" evidence="6">
    <location>
        <begin position="147"/>
        <end position="166"/>
    </location>
</feature>
<dbReference type="InterPro" id="IPR050189">
    <property type="entry name" value="MFS_Efflux_Transporters"/>
</dbReference>
<evidence type="ECO:0000313" key="8">
    <source>
        <dbReference type="EMBL" id="GAA2091067.1"/>
    </source>
</evidence>
<feature type="transmembrane region" description="Helical" evidence="6">
    <location>
        <begin position="219"/>
        <end position="239"/>
    </location>
</feature>
<keyword evidence="2" id="KW-1003">Cell membrane</keyword>
<dbReference type="InterPro" id="IPR011701">
    <property type="entry name" value="MFS"/>
</dbReference>
<dbReference type="EMBL" id="BAAANS010000007">
    <property type="protein sequence ID" value="GAA2091067.1"/>
    <property type="molecule type" value="Genomic_DNA"/>
</dbReference>
<feature type="transmembrane region" description="Helical" evidence="6">
    <location>
        <begin position="251"/>
        <end position="275"/>
    </location>
</feature>
<dbReference type="RefSeq" id="WP_344551100.1">
    <property type="nucleotide sequence ID" value="NZ_BAAANS010000007.1"/>
</dbReference>
<feature type="transmembrane region" description="Helical" evidence="6">
    <location>
        <begin position="178"/>
        <end position="198"/>
    </location>
</feature>